<name>A0A4R6EHE4_SCAGO</name>
<feature type="domain" description="Glycosyl transferase family 1" evidence="3">
    <location>
        <begin position="212"/>
        <end position="380"/>
    </location>
</feature>
<dbReference type="Pfam" id="PF13439">
    <property type="entry name" value="Glyco_transf_4"/>
    <property type="match status" value="1"/>
</dbReference>
<evidence type="ECO:0000313" key="5">
    <source>
        <dbReference type="EMBL" id="TDN57254.1"/>
    </source>
</evidence>
<dbReference type="Gene3D" id="3.40.50.2000">
    <property type="entry name" value="Glycogen Phosphorylase B"/>
    <property type="match status" value="2"/>
</dbReference>
<dbReference type="Proteomes" id="UP000295530">
    <property type="component" value="Unassembled WGS sequence"/>
</dbReference>
<sequence>MVPQNRKILLFDSGKEWGGGTNSMLELLKRIDKQRFDITCCFYHNYTRAGGESIEQVLKALGIPMIILPPPKQPGWAKLAKEIGRSLLFFSRSARKSFTRKMDSLWRIQPNARKLRKLLQDNGFSILYMNNQPGSNEEGYLAVRDLPVALVQHCRIEPVLSPSLVKLVNAQVDKIIAVSNGVKKVLLDNGVDEKYCVTVNNAIDIHQQLPDRMTMRQSLNISDDTFIFGSIGSLIARKANHHTLEALARFSQNHPNEKWKMILVGEGPERSALEAQAKKLEIAEHFLFTGFRNNPFDYLSTFDAFVLASSSEGLPRVVLEAMLLGIPVIGSNVTGTAELIDHQRTGLLFSWSDSQTLAGHLSRVWQDAELRQTLANNAHQHVCDHYAIEHYVAGVEQVLASISSRRTDYV</sequence>
<dbReference type="InterPro" id="IPR028098">
    <property type="entry name" value="Glyco_trans_4-like_N"/>
</dbReference>
<dbReference type="PANTHER" id="PTHR12526">
    <property type="entry name" value="GLYCOSYLTRANSFERASE"/>
    <property type="match status" value="1"/>
</dbReference>
<evidence type="ECO:0000256" key="2">
    <source>
        <dbReference type="ARBA" id="ARBA00022679"/>
    </source>
</evidence>
<dbReference type="SUPFAM" id="SSF53756">
    <property type="entry name" value="UDP-Glycosyltransferase/glycogen phosphorylase"/>
    <property type="match status" value="1"/>
</dbReference>
<evidence type="ECO:0000259" key="4">
    <source>
        <dbReference type="Pfam" id="PF13439"/>
    </source>
</evidence>
<proteinExistence type="predicted"/>
<keyword evidence="1" id="KW-0328">Glycosyltransferase</keyword>
<dbReference type="Pfam" id="PF00534">
    <property type="entry name" value="Glycos_transf_1"/>
    <property type="match status" value="1"/>
</dbReference>
<organism evidence="5 6">
    <name type="scientific">Scandinavium goeteborgense</name>
    <dbReference type="NCBI Taxonomy" id="1851514"/>
    <lineage>
        <taxon>Bacteria</taxon>
        <taxon>Pseudomonadati</taxon>
        <taxon>Pseudomonadota</taxon>
        <taxon>Gammaproteobacteria</taxon>
        <taxon>Enterobacterales</taxon>
        <taxon>Enterobacteriaceae</taxon>
        <taxon>Scandinavium</taxon>
    </lineage>
</organism>
<dbReference type="EMBL" id="SNVX01000009">
    <property type="protein sequence ID" value="TDN57254.1"/>
    <property type="molecule type" value="Genomic_DNA"/>
</dbReference>
<evidence type="ECO:0000256" key="1">
    <source>
        <dbReference type="ARBA" id="ARBA00022676"/>
    </source>
</evidence>
<feature type="domain" description="Glycosyltransferase subfamily 4-like N-terminal" evidence="4">
    <location>
        <begin position="17"/>
        <end position="206"/>
    </location>
</feature>
<dbReference type="RefSeq" id="WP_133461547.1">
    <property type="nucleotide sequence ID" value="NZ_SNVX01000009.1"/>
</dbReference>
<evidence type="ECO:0000313" key="6">
    <source>
        <dbReference type="Proteomes" id="UP000295530"/>
    </source>
</evidence>
<keyword evidence="6" id="KW-1185">Reference proteome</keyword>
<dbReference type="CDD" id="cd03811">
    <property type="entry name" value="GT4_GT28_WabH-like"/>
    <property type="match status" value="1"/>
</dbReference>
<keyword evidence="2 5" id="KW-0808">Transferase</keyword>
<dbReference type="GO" id="GO:0016757">
    <property type="term" value="F:glycosyltransferase activity"/>
    <property type="evidence" value="ECO:0007669"/>
    <property type="project" value="UniProtKB-KW"/>
</dbReference>
<dbReference type="OrthoDB" id="4611853at2"/>
<reference evidence="5 6" key="1">
    <citation type="submission" date="2019-03" db="EMBL/GenBank/DDBJ databases">
        <title>Genomic analyses of the natural microbiome of Caenorhabditis elegans.</title>
        <authorList>
            <person name="Samuel B."/>
        </authorList>
    </citation>
    <scope>NUCLEOTIDE SEQUENCE [LARGE SCALE GENOMIC DNA]</scope>
    <source>
        <strain evidence="5 6">BIGb0156</strain>
    </source>
</reference>
<dbReference type="AlphaFoldDB" id="A0A4R6EHE4"/>
<dbReference type="PANTHER" id="PTHR12526:SF629">
    <property type="entry name" value="TEICHURONIC ACID BIOSYNTHESIS GLYCOSYLTRANSFERASE TUAH-RELATED"/>
    <property type="match status" value="1"/>
</dbReference>
<dbReference type="InterPro" id="IPR001296">
    <property type="entry name" value="Glyco_trans_1"/>
</dbReference>
<comment type="caution">
    <text evidence="5">The sequence shown here is derived from an EMBL/GenBank/DDBJ whole genome shotgun (WGS) entry which is preliminary data.</text>
</comment>
<gene>
    <name evidence="5" type="ORF">EC847_10948</name>
</gene>
<accession>A0A4R6EHE4</accession>
<evidence type="ECO:0000259" key="3">
    <source>
        <dbReference type="Pfam" id="PF00534"/>
    </source>
</evidence>
<protein>
    <submittedName>
        <fullName evidence="5">Glycosyltransferase involved in cell wall biosynthesis</fullName>
    </submittedName>
</protein>
<dbReference type="GO" id="GO:1901135">
    <property type="term" value="P:carbohydrate derivative metabolic process"/>
    <property type="evidence" value="ECO:0007669"/>
    <property type="project" value="UniProtKB-ARBA"/>
</dbReference>